<evidence type="ECO:0000313" key="1">
    <source>
        <dbReference type="EMBL" id="CAH1969791.1"/>
    </source>
</evidence>
<evidence type="ECO:0008006" key="3">
    <source>
        <dbReference type="Google" id="ProtNLM"/>
    </source>
</evidence>
<gene>
    <name evidence="1" type="ORF">ACAOBT_LOCUS8558</name>
</gene>
<name>A0A9P0KED1_ACAOB</name>
<sequence>MEAALNLLLEGSDDEKDMELPARRLRFIRERIDHLEDLDDVDFCRRFRLSKNSALQVLTLIEHRLEFPTFEKNDAVSPMNQLLLCLRFYATGCTQLTAADFSGVSDTTAHRIIHRVTAAIASLYRQFIYFPRTKAEIQQTQRDFYVIARFPKRGGDPLPPDDNELQLPVPWDALIDQGRIDNPLIPNEHGHGADPYRQPLINDYFRTLHRNQNN</sequence>
<dbReference type="Proteomes" id="UP001152888">
    <property type="component" value="Unassembled WGS sequence"/>
</dbReference>
<comment type="caution">
    <text evidence="1">The sequence shown here is derived from an EMBL/GenBank/DDBJ whole genome shotgun (WGS) entry which is preliminary data.</text>
</comment>
<dbReference type="AlphaFoldDB" id="A0A9P0KED1"/>
<reference evidence="1" key="1">
    <citation type="submission" date="2022-03" db="EMBL/GenBank/DDBJ databases">
        <authorList>
            <person name="Sayadi A."/>
        </authorList>
    </citation>
    <scope>NUCLEOTIDE SEQUENCE</scope>
</reference>
<accession>A0A9P0KED1</accession>
<dbReference type="OrthoDB" id="6590376at2759"/>
<protein>
    <recommendedName>
        <fullName evidence="3">Nuclease HARBI1</fullName>
    </recommendedName>
</protein>
<proteinExistence type="predicted"/>
<evidence type="ECO:0000313" key="2">
    <source>
        <dbReference type="Proteomes" id="UP001152888"/>
    </source>
</evidence>
<organism evidence="1 2">
    <name type="scientific">Acanthoscelides obtectus</name>
    <name type="common">Bean weevil</name>
    <name type="synonym">Bruchus obtectus</name>
    <dbReference type="NCBI Taxonomy" id="200917"/>
    <lineage>
        <taxon>Eukaryota</taxon>
        <taxon>Metazoa</taxon>
        <taxon>Ecdysozoa</taxon>
        <taxon>Arthropoda</taxon>
        <taxon>Hexapoda</taxon>
        <taxon>Insecta</taxon>
        <taxon>Pterygota</taxon>
        <taxon>Neoptera</taxon>
        <taxon>Endopterygota</taxon>
        <taxon>Coleoptera</taxon>
        <taxon>Polyphaga</taxon>
        <taxon>Cucujiformia</taxon>
        <taxon>Chrysomeloidea</taxon>
        <taxon>Chrysomelidae</taxon>
        <taxon>Bruchinae</taxon>
        <taxon>Bruchini</taxon>
        <taxon>Acanthoscelides</taxon>
    </lineage>
</organism>
<keyword evidence="2" id="KW-1185">Reference proteome</keyword>
<dbReference type="EMBL" id="CAKOFQ010006766">
    <property type="protein sequence ID" value="CAH1969791.1"/>
    <property type="molecule type" value="Genomic_DNA"/>
</dbReference>